<comment type="similarity">
    <text evidence="1">Belongs to the peptidase S33 family.</text>
</comment>
<name>A0A3E0ECU1_9FLAO</name>
<dbReference type="SUPFAM" id="SSF53474">
    <property type="entry name" value="alpha/beta-Hydrolases"/>
    <property type="match status" value="1"/>
</dbReference>
<dbReference type="EMBL" id="QUNI01000011">
    <property type="protein sequence ID" value="REG96067.1"/>
    <property type="molecule type" value="Genomic_DNA"/>
</dbReference>
<dbReference type="InterPro" id="IPR050266">
    <property type="entry name" value="AB_hydrolase_sf"/>
</dbReference>
<accession>A0A3E0ECU1</accession>
<dbReference type="InterPro" id="IPR002410">
    <property type="entry name" value="Peptidase_S33"/>
</dbReference>
<dbReference type="PANTHER" id="PTHR43798">
    <property type="entry name" value="MONOACYLGLYCEROL LIPASE"/>
    <property type="match status" value="1"/>
</dbReference>
<dbReference type="GO" id="GO:0016020">
    <property type="term" value="C:membrane"/>
    <property type="evidence" value="ECO:0007669"/>
    <property type="project" value="TreeGrafter"/>
</dbReference>
<evidence type="ECO:0000259" key="3">
    <source>
        <dbReference type="Pfam" id="PF00561"/>
    </source>
</evidence>
<dbReference type="InterPro" id="IPR029058">
    <property type="entry name" value="AB_hydrolase_fold"/>
</dbReference>
<keyword evidence="5" id="KW-1185">Reference proteome</keyword>
<evidence type="ECO:0000313" key="5">
    <source>
        <dbReference type="Proteomes" id="UP000257136"/>
    </source>
</evidence>
<feature type="domain" description="AB hydrolase-1" evidence="3">
    <location>
        <begin position="33"/>
        <end position="290"/>
    </location>
</feature>
<evidence type="ECO:0000313" key="4">
    <source>
        <dbReference type="EMBL" id="REG96067.1"/>
    </source>
</evidence>
<proteinExistence type="inferred from homology"/>
<protein>
    <submittedName>
        <fullName evidence="4">Proline iminopeptidase</fullName>
    </submittedName>
</protein>
<dbReference type="Proteomes" id="UP000257136">
    <property type="component" value="Unassembled WGS sequence"/>
</dbReference>
<dbReference type="AlphaFoldDB" id="A0A3E0ECU1"/>
<comment type="caution">
    <text evidence="4">The sequence shown here is derived from an EMBL/GenBank/DDBJ whole genome shotgun (WGS) entry which is preliminary data.</text>
</comment>
<dbReference type="Gene3D" id="3.40.50.1820">
    <property type="entry name" value="alpha/beta hydrolase"/>
    <property type="match status" value="1"/>
</dbReference>
<gene>
    <name evidence="4" type="ORF">C8P67_11139</name>
</gene>
<evidence type="ECO:0000256" key="2">
    <source>
        <dbReference type="ARBA" id="ARBA00022801"/>
    </source>
</evidence>
<keyword evidence="2" id="KW-0378">Hydrolase</keyword>
<dbReference type="GO" id="GO:0006508">
    <property type="term" value="P:proteolysis"/>
    <property type="evidence" value="ECO:0007669"/>
    <property type="project" value="InterPro"/>
</dbReference>
<dbReference type="InterPro" id="IPR000073">
    <property type="entry name" value="AB_hydrolase_1"/>
</dbReference>
<dbReference type="PANTHER" id="PTHR43798:SF33">
    <property type="entry name" value="HYDROLASE, PUTATIVE (AFU_ORTHOLOGUE AFUA_2G14860)-RELATED"/>
    <property type="match status" value="1"/>
</dbReference>
<sequence>MKQILLLFLLLTTFYSRGQNIYSKAFGNLKNKAIIFIHGGPSGNSTLFEYTTAEKLAEKGFYVIIYDRRGEGRSIDSLATFTYQEYFKDLNDIYKKYNIEKANIIGHSFGGLVATLFSEKYPQKVESLILAGALFSQQETYNNILKSVNEIYINNNDTLKLNQINEVKKLDNNSAEYRAKCFELASENNFFKMPKPTKISEKLREDYKNNIFENNIRNQNAPIMFYKNESLKNIETKYNLKKIKNQIKIYAVYGKQDRIFGESQINEIKEIVGEPNFSLIDNCSHYLFVDQQDAFINNLVNWLKK</sequence>
<dbReference type="OrthoDB" id="9780932at2"/>
<dbReference type="PRINTS" id="PR00793">
    <property type="entry name" value="PROAMNOPTASE"/>
</dbReference>
<reference evidence="4 5" key="1">
    <citation type="submission" date="2018-08" db="EMBL/GenBank/DDBJ databases">
        <title>Genomic Encyclopedia of Archaeal and Bacterial Type Strains, Phase II (KMG-II): from individual species to whole genera.</title>
        <authorList>
            <person name="Goeker M."/>
        </authorList>
    </citation>
    <scope>NUCLEOTIDE SEQUENCE [LARGE SCALE GENOMIC DNA]</scope>
    <source>
        <strain evidence="4 5">DSM 100880</strain>
    </source>
</reference>
<organism evidence="4 5">
    <name type="scientific">Flavobacterium aquicola</name>
    <dbReference type="NCBI Taxonomy" id="1682742"/>
    <lineage>
        <taxon>Bacteria</taxon>
        <taxon>Pseudomonadati</taxon>
        <taxon>Bacteroidota</taxon>
        <taxon>Flavobacteriia</taxon>
        <taxon>Flavobacteriales</taxon>
        <taxon>Flavobacteriaceae</taxon>
        <taxon>Flavobacterium</taxon>
    </lineage>
</organism>
<dbReference type="Pfam" id="PF00561">
    <property type="entry name" value="Abhydrolase_1"/>
    <property type="match status" value="1"/>
</dbReference>
<evidence type="ECO:0000256" key="1">
    <source>
        <dbReference type="ARBA" id="ARBA00010088"/>
    </source>
</evidence>
<dbReference type="RefSeq" id="WP_115814310.1">
    <property type="nucleotide sequence ID" value="NZ_QUNI01000011.1"/>
</dbReference>
<dbReference type="PRINTS" id="PR00111">
    <property type="entry name" value="ABHYDROLASE"/>
</dbReference>
<dbReference type="GO" id="GO:0008233">
    <property type="term" value="F:peptidase activity"/>
    <property type="evidence" value="ECO:0007669"/>
    <property type="project" value="InterPro"/>
</dbReference>